<name>A0A386PNR1_9SPIR</name>
<protein>
    <submittedName>
        <fullName evidence="1">Uncharacterized protein</fullName>
    </submittedName>
</protein>
<organism evidence="1 2">
    <name type="scientific">Borrelia turcica IST7</name>
    <dbReference type="NCBI Taxonomy" id="1104446"/>
    <lineage>
        <taxon>Bacteria</taxon>
        <taxon>Pseudomonadati</taxon>
        <taxon>Spirochaetota</taxon>
        <taxon>Spirochaetia</taxon>
        <taxon>Spirochaetales</taxon>
        <taxon>Borreliaceae</taxon>
        <taxon>Borrelia</taxon>
    </lineage>
</organism>
<keyword evidence="1" id="KW-0614">Plasmid</keyword>
<proteinExistence type="predicted"/>
<gene>
    <name evidence="1" type="ORF">DB313_06140</name>
</gene>
<evidence type="ECO:0000313" key="1">
    <source>
        <dbReference type="EMBL" id="AYE37084.1"/>
    </source>
</evidence>
<evidence type="ECO:0000313" key="2">
    <source>
        <dbReference type="Proteomes" id="UP000275571"/>
    </source>
</evidence>
<keyword evidence="2" id="KW-1185">Reference proteome</keyword>
<dbReference type="AlphaFoldDB" id="A0A386PNR1"/>
<dbReference type="Proteomes" id="UP000275571">
    <property type="component" value="Plasmid lp34"/>
</dbReference>
<dbReference type="EMBL" id="CP028890">
    <property type="protein sequence ID" value="AYE37084.1"/>
    <property type="molecule type" value="Genomic_DNA"/>
</dbReference>
<accession>A0A386PNR1</accession>
<dbReference type="OrthoDB" id="9961249at2"/>
<dbReference type="KEGG" id="btur:DB313_06140"/>
<reference evidence="1 2" key="1">
    <citation type="journal article" date="2018" name="Infect. Genet. Evol.">
        <title>Genome-wide analysis of Borrelia turcica and 'Candidatus Borrelia tachyglossi' shows relapsing fever-like genomes with unique genomic links to Lyme disease Borrelia.</title>
        <authorList>
            <person name="Gofton A.W."/>
            <person name="Margos G."/>
            <person name="Fingerle V."/>
            <person name="Hepner S."/>
            <person name="Loh S.M."/>
            <person name="Ryan U."/>
            <person name="Irwin P."/>
            <person name="Oskam C.L."/>
        </authorList>
    </citation>
    <scope>NUCLEOTIDE SEQUENCE [LARGE SCALE GENOMIC DNA]</scope>
    <source>
        <strain evidence="1 2">IST7</strain>
        <plasmid evidence="1">lp34</plasmid>
    </source>
</reference>
<sequence length="181" mass="20543">MRQKIKEEKVRSQKFLRVTEDLTESAKRAQDEAYGIIDMLEELEKGIRDNNKDSNKEALNESLKSIIGKTIKLSQLIESQKKIEERKSLGYSKDKDFDVMFENIKDIKDKLKVLCSRVRSHLGGYKSTVTVDGLQTGAVTKAIGIVKLIHKTLAYINDNSKGSLPSILKDLEEEITTKNKI</sequence>
<geneLocation type="plasmid" evidence="1 2">
    <name>lp34</name>
</geneLocation>